<dbReference type="OrthoDB" id="271628at2759"/>
<evidence type="ECO:0000259" key="9">
    <source>
        <dbReference type="PROSITE" id="PS51339"/>
    </source>
</evidence>
<feature type="domain" description="Myotubularin phosphatase" evidence="9">
    <location>
        <begin position="220"/>
        <end position="598"/>
    </location>
</feature>
<comment type="subcellular location">
    <subcellularLocation>
        <location evidence="1">Endomembrane system</location>
        <topology evidence="1">Peripheral membrane protein</topology>
    </subcellularLocation>
</comment>
<organism evidence="10">
    <name type="scientific">Amphimedon queenslandica</name>
    <name type="common">Sponge</name>
    <dbReference type="NCBI Taxonomy" id="400682"/>
    <lineage>
        <taxon>Eukaryota</taxon>
        <taxon>Metazoa</taxon>
        <taxon>Porifera</taxon>
        <taxon>Demospongiae</taxon>
        <taxon>Heteroscleromorpha</taxon>
        <taxon>Haplosclerida</taxon>
        <taxon>Niphatidae</taxon>
        <taxon>Amphimedon</taxon>
    </lineage>
</organism>
<dbReference type="PANTHER" id="PTHR10807">
    <property type="entry name" value="MYOTUBULARIN-RELATED"/>
    <property type="match status" value="1"/>
</dbReference>
<dbReference type="GO" id="GO:0016020">
    <property type="term" value="C:membrane"/>
    <property type="evidence" value="ECO:0007669"/>
    <property type="project" value="TreeGrafter"/>
</dbReference>
<dbReference type="SUPFAM" id="SSF50729">
    <property type="entry name" value="PH domain-like"/>
    <property type="match status" value="1"/>
</dbReference>
<reference evidence="10" key="2">
    <citation type="submission" date="2017-05" db="UniProtKB">
        <authorList>
            <consortium name="EnsemblMetazoa"/>
        </authorList>
    </citation>
    <scope>IDENTIFICATION</scope>
</reference>
<keyword evidence="4" id="KW-0443">Lipid metabolism</keyword>
<feature type="coiled-coil region" evidence="7">
    <location>
        <begin position="615"/>
        <end position="642"/>
    </location>
</feature>
<dbReference type="Proteomes" id="UP000007879">
    <property type="component" value="Unassembled WGS sequence"/>
</dbReference>
<dbReference type="EnsemblMetazoa" id="Aqu2.1.26155_001">
    <property type="protein sequence ID" value="Aqu2.1.26155_001"/>
    <property type="gene ID" value="Aqu2.1.26155"/>
</dbReference>
<dbReference type="PANTHER" id="PTHR10807:SF128">
    <property type="entry name" value="PHOSPHATIDYLINOSITOL-3,5-BISPHOSPHATE 3-PHOSPHATASE"/>
    <property type="match status" value="1"/>
</dbReference>
<evidence type="ECO:0000256" key="3">
    <source>
        <dbReference type="ARBA" id="ARBA00012903"/>
    </source>
</evidence>
<feature type="binding site" evidence="6">
    <location>
        <begin position="372"/>
        <end position="373"/>
    </location>
    <ligand>
        <name>substrate</name>
    </ligand>
</feature>
<dbReference type="InterPro" id="IPR003595">
    <property type="entry name" value="Tyr_Pase_cat"/>
</dbReference>
<proteinExistence type="inferred from homology"/>
<dbReference type="SMART" id="SM00404">
    <property type="entry name" value="PTPc_motif"/>
    <property type="match status" value="1"/>
</dbReference>
<evidence type="ECO:0000313" key="10">
    <source>
        <dbReference type="EnsemblMetazoa" id="Aqu2.1.26155_001"/>
    </source>
</evidence>
<dbReference type="InterPro" id="IPR011993">
    <property type="entry name" value="PH-like_dom_sf"/>
</dbReference>
<dbReference type="GO" id="GO:0005737">
    <property type="term" value="C:cytoplasm"/>
    <property type="evidence" value="ECO:0007669"/>
    <property type="project" value="TreeGrafter"/>
</dbReference>
<name>A0A1X7UEU3_AMPQE</name>
<dbReference type="SUPFAM" id="SSF52799">
    <property type="entry name" value="(Phosphotyrosine protein) phosphatases II"/>
    <property type="match status" value="1"/>
</dbReference>
<dbReference type="Pfam" id="PF02893">
    <property type="entry name" value="GRAM"/>
    <property type="match status" value="1"/>
</dbReference>
<dbReference type="EC" id="3.1.3.95" evidence="3"/>
<dbReference type="GO" id="GO:0012505">
    <property type="term" value="C:endomembrane system"/>
    <property type="evidence" value="ECO:0007669"/>
    <property type="project" value="UniProtKB-SubCell"/>
</dbReference>
<dbReference type="EnsemblMetazoa" id="XM_003388173.2">
    <property type="protein sequence ID" value="XP_003388221.1"/>
    <property type="gene ID" value="LOC100638989"/>
</dbReference>
<feature type="compositionally biased region" description="Low complexity" evidence="8">
    <location>
        <begin position="30"/>
        <end position="41"/>
    </location>
</feature>
<evidence type="ECO:0000256" key="6">
    <source>
        <dbReference type="PIRSR" id="PIRSR630564-2"/>
    </source>
</evidence>
<evidence type="ECO:0000256" key="7">
    <source>
        <dbReference type="SAM" id="Coils"/>
    </source>
</evidence>
<dbReference type="CDD" id="cd13223">
    <property type="entry name" value="PH-GRAM_MTM-like"/>
    <property type="match status" value="1"/>
</dbReference>
<dbReference type="KEGG" id="aqu:100638989"/>
<dbReference type="GO" id="GO:0046856">
    <property type="term" value="P:phosphatidylinositol dephosphorylation"/>
    <property type="evidence" value="ECO:0007669"/>
    <property type="project" value="TreeGrafter"/>
</dbReference>
<keyword evidence="7" id="KW-0175">Coiled coil</keyword>
<sequence>MAEGLSNRMSALSVQSEESNESRSTARGTSSSPKPSPKASPILLRKDDVSSVGTGSEASPTTARRRELDVLVEAQAHTSLPGDPPLLPGELLSYIEHKITYLDHFLGSIEGTVYITSYKMYFKSDPNPKNTEESVVLNVPLGVISHVEKIGRSRQKGDNVIYGLDVHCKDMRTLRFAFAHNQESHGRRGMYDRLQIVAFPCSYGKNVYAFHFRGDYPDDGWEVYDPEAELKRMGVGNDGVPWRICHLNKNYELCDTYTSTFSVPLNCSDEMVQGVAQFRSKGRIPVLSWLHPVTQASITRCSQPLVGTMNRRSKEDEQYMQEILKANDKSNKLYILDARPKINAMTNVAMGGGYEHEDCYVNMDFSFLDIGNIHVMRESLKKLREICYPDVDDQRWFSNLESSHWLDHIKAILCGAVKVVECVETHKSSVVVHCTDGWDRTAQITSLSMLMMDSYFRTIKGFEVLVEKEWLGCGHKFSQRTGHGDKNHSDDQRSPIFLQFIDCVWQLMEQFPTAFEFNEHFLITILDHLYSCLFGTFLFNCERLRVEAGVKDKTVSLWSFVNSQIDVYKNPLYAELMNNKVLFPRTSIRILKLWTGYYMRWNPRMKPQESEFERSRQLQILIKLLKEKCQELTEQQRNITAAVLNSDGSTQPS</sequence>
<feature type="binding site" evidence="6">
    <location>
        <begin position="434"/>
        <end position="440"/>
    </location>
    <ligand>
        <name>substrate</name>
    </ligand>
</feature>
<feature type="active site" description="Phosphocysteine intermediate" evidence="5">
    <location>
        <position position="434"/>
    </location>
</feature>
<feature type="region of interest" description="Disordered" evidence="8">
    <location>
        <begin position="1"/>
        <end position="66"/>
    </location>
</feature>
<dbReference type="GO" id="GO:0052629">
    <property type="term" value="F:phosphatidylinositol-3,5-bisphosphate 3-phosphatase activity"/>
    <property type="evidence" value="ECO:0007669"/>
    <property type="project" value="UniProtKB-EC"/>
</dbReference>
<dbReference type="STRING" id="400682.A0A1X7UEU3"/>
<evidence type="ECO:0000256" key="5">
    <source>
        <dbReference type="PIRSR" id="PIRSR630564-1"/>
    </source>
</evidence>
<protein>
    <recommendedName>
        <fullName evidence="3">phosphatidylinositol-3,5-bisphosphate 3-phosphatase</fullName>
        <ecNumber evidence="3">3.1.3.95</ecNumber>
    </recommendedName>
</protein>
<dbReference type="Gene3D" id="2.30.29.30">
    <property type="entry name" value="Pleckstrin-homology domain (PH domain)/Phosphotyrosine-binding domain (PTB)"/>
    <property type="match status" value="1"/>
</dbReference>
<keyword evidence="11" id="KW-1185">Reference proteome</keyword>
<dbReference type="PROSITE" id="PS51339">
    <property type="entry name" value="PPASE_MYOTUBULARIN"/>
    <property type="match status" value="1"/>
</dbReference>
<comment type="similarity">
    <text evidence="2">Belongs to the protein-tyrosine phosphatase family. Non-receptor class myotubularin subfamily.</text>
</comment>
<dbReference type="InterPro" id="IPR029021">
    <property type="entry name" value="Prot-tyrosine_phosphatase-like"/>
</dbReference>
<feature type="compositionally biased region" description="Polar residues" evidence="8">
    <location>
        <begin position="7"/>
        <end position="29"/>
    </location>
</feature>
<dbReference type="PROSITE" id="PS00383">
    <property type="entry name" value="TYR_PHOSPHATASE_1"/>
    <property type="match status" value="1"/>
</dbReference>
<reference evidence="11" key="1">
    <citation type="journal article" date="2010" name="Nature">
        <title>The Amphimedon queenslandica genome and the evolution of animal complexity.</title>
        <authorList>
            <person name="Srivastava M."/>
            <person name="Simakov O."/>
            <person name="Chapman J."/>
            <person name="Fahey B."/>
            <person name="Gauthier M.E."/>
            <person name="Mitros T."/>
            <person name="Richards G.S."/>
            <person name="Conaco C."/>
            <person name="Dacre M."/>
            <person name="Hellsten U."/>
            <person name="Larroux C."/>
            <person name="Putnam N.H."/>
            <person name="Stanke M."/>
            <person name="Adamska M."/>
            <person name="Darling A."/>
            <person name="Degnan S.M."/>
            <person name="Oakley T.H."/>
            <person name="Plachetzki D.C."/>
            <person name="Zhai Y."/>
            <person name="Adamski M."/>
            <person name="Calcino A."/>
            <person name="Cummins S.F."/>
            <person name="Goodstein D.M."/>
            <person name="Harris C."/>
            <person name="Jackson D.J."/>
            <person name="Leys S.P."/>
            <person name="Shu S."/>
            <person name="Woodcroft B.J."/>
            <person name="Vervoort M."/>
            <person name="Kosik K.S."/>
            <person name="Manning G."/>
            <person name="Degnan B.M."/>
            <person name="Rokhsar D.S."/>
        </authorList>
    </citation>
    <scope>NUCLEOTIDE SEQUENCE [LARGE SCALE GENOMIC DNA]</scope>
</reference>
<dbReference type="InterPro" id="IPR004182">
    <property type="entry name" value="GRAM"/>
</dbReference>
<dbReference type="FunCoup" id="A0A1X7UEU3">
    <property type="interactions" value="302"/>
</dbReference>
<dbReference type="InParanoid" id="A0A1X7UEU3"/>
<evidence type="ECO:0000313" key="11">
    <source>
        <dbReference type="Proteomes" id="UP000007879"/>
    </source>
</evidence>
<feature type="compositionally biased region" description="Polar residues" evidence="8">
    <location>
        <begin position="51"/>
        <end position="62"/>
    </location>
</feature>
<dbReference type="GO" id="GO:0004438">
    <property type="term" value="F:phosphatidylinositol-3-phosphate phosphatase activity"/>
    <property type="evidence" value="ECO:0007669"/>
    <property type="project" value="TreeGrafter"/>
</dbReference>
<dbReference type="InterPro" id="IPR010569">
    <property type="entry name" value="Myotubularin-like_Pase_dom"/>
</dbReference>
<gene>
    <name evidence="10" type="primary">100638989</name>
</gene>
<evidence type="ECO:0000256" key="8">
    <source>
        <dbReference type="SAM" id="MobiDB-lite"/>
    </source>
</evidence>
<evidence type="ECO:0000256" key="2">
    <source>
        <dbReference type="ARBA" id="ARBA00007471"/>
    </source>
</evidence>
<dbReference type="InterPro" id="IPR016130">
    <property type="entry name" value="Tyr_Pase_AS"/>
</dbReference>
<accession>A0A1X7UEU3</accession>
<dbReference type="InterPro" id="IPR030564">
    <property type="entry name" value="Myotubularin"/>
</dbReference>
<dbReference type="eggNOG" id="KOG4471">
    <property type="taxonomic scope" value="Eukaryota"/>
</dbReference>
<evidence type="ECO:0000256" key="4">
    <source>
        <dbReference type="ARBA" id="ARBA00023098"/>
    </source>
</evidence>
<evidence type="ECO:0000256" key="1">
    <source>
        <dbReference type="ARBA" id="ARBA00004184"/>
    </source>
</evidence>
<dbReference type="Pfam" id="PF06602">
    <property type="entry name" value="Myotub-related"/>
    <property type="match status" value="1"/>
</dbReference>
<dbReference type="AlphaFoldDB" id="A0A1X7UEU3"/>